<accession>A0ABY8QUI5</accession>
<dbReference type="EMBL" id="CP090958">
    <property type="protein sequence ID" value="WGW12573.1"/>
    <property type="molecule type" value="Genomic_DNA"/>
</dbReference>
<evidence type="ECO:0000313" key="2">
    <source>
        <dbReference type="EMBL" id="WGW12573.1"/>
    </source>
</evidence>
<keyword evidence="1" id="KW-1133">Transmembrane helix</keyword>
<dbReference type="Proteomes" id="UP001209083">
    <property type="component" value="Chromosome"/>
</dbReference>
<dbReference type="RefSeq" id="WP_349639376.1">
    <property type="nucleotide sequence ID" value="NZ_CP090958.1"/>
</dbReference>
<protein>
    <submittedName>
        <fullName evidence="2">Uncharacterized protein</fullName>
    </submittedName>
</protein>
<keyword evidence="1" id="KW-0812">Transmembrane</keyword>
<proteinExistence type="predicted"/>
<keyword evidence="1" id="KW-0472">Membrane</keyword>
<evidence type="ECO:0000256" key="1">
    <source>
        <dbReference type="SAM" id="Phobius"/>
    </source>
</evidence>
<feature type="transmembrane region" description="Helical" evidence="1">
    <location>
        <begin position="6"/>
        <end position="25"/>
    </location>
</feature>
<name>A0ABY8QUI5_9MICO</name>
<evidence type="ECO:0000313" key="3">
    <source>
        <dbReference type="Proteomes" id="UP001209083"/>
    </source>
</evidence>
<reference evidence="2 3" key="1">
    <citation type="submission" date="2023-05" db="EMBL/GenBank/DDBJ databases">
        <title>Lithophilousrod everest ZFBP1038 complete genpme.</title>
        <authorList>
            <person name="Tian M."/>
        </authorList>
    </citation>
    <scope>NUCLEOTIDE SEQUENCE [LARGE SCALE GENOMIC DNA]</scope>
    <source>
        <strain evidence="2 3">ZFBP1038</strain>
    </source>
</reference>
<gene>
    <name evidence="2" type="ORF">LWF01_02045</name>
</gene>
<feature type="transmembrane region" description="Helical" evidence="1">
    <location>
        <begin position="74"/>
        <end position="95"/>
    </location>
</feature>
<sequence>MNLVPLLWQLTVVVGLLLGIALVTVRTLSVSHHVGHCVQLAADAATIGMKFALLHVSPYCPAETVALGGEVGVAMAWTGGFLALALTAHIGTILLSRRVVAALARLSSCLGKVWDRLLGLCQHNVTSSSIRRDGVFERQVWVPEFTPGLRYRRGPPVRFGLAA</sequence>
<keyword evidence="3" id="KW-1185">Reference proteome</keyword>
<organism evidence="2 3">
    <name type="scientific">Saxibacter everestensis</name>
    <dbReference type="NCBI Taxonomy" id="2909229"/>
    <lineage>
        <taxon>Bacteria</taxon>
        <taxon>Bacillati</taxon>
        <taxon>Actinomycetota</taxon>
        <taxon>Actinomycetes</taxon>
        <taxon>Micrococcales</taxon>
        <taxon>Brevibacteriaceae</taxon>
        <taxon>Saxibacter</taxon>
    </lineage>
</organism>